<proteinExistence type="inferred from homology"/>
<dbReference type="Gene3D" id="1.10.150.130">
    <property type="match status" value="1"/>
</dbReference>
<feature type="active site" evidence="11">
    <location>
        <position position="182"/>
    </location>
</feature>
<dbReference type="Proteomes" id="UP001310248">
    <property type="component" value="Unassembled WGS sequence"/>
</dbReference>
<comment type="caution">
    <text evidence="14">The sequence shown here is derived from an EMBL/GenBank/DDBJ whole genome shotgun (WGS) entry which is preliminary data.</text>
</comment>
<dbReference type="InterPro" id="IPR011932">
    <property type="entry name" value="Recomb_XerD"/>
</dbReference>
<evidence type="ECO:0000313" key="14">
    <source>
        <dbReference type="EMBL" id="MEE1673416.1"/>
    </source>
</evidence>
<dbReference type="InterPro" id="IPR013762">
    <property type="entry name" value="Integrase-like_cat_sf"/>
</dbReference>
<dbReference type="RefSeq" id="WP_329774723.1">
    <property type="nucleotide sequence ID" value="NZ_JAYDYW010000005.1"/>
</dbReference>
<dbReference type="InterPro" id="IPR002104">
    <property type="entry name" value="Integrase_catalytic"/>
</dbReference>
<keyword evidence="7 11" id="KW-0229">DNA integration</keyword>
<dbReference type="HAMAP" id="MF_01807">
    <property type="entry name" value="Recomb_XerD"/>
    <property type="match status" value="1"/>
</dbReference>
<feature type="domain" description="Core-binding (CB)" evidence="13">
    <location>
        <begin position="12"/>
        <end position="97"/>
    </location>
</feature>
<dbReference type="InterPro" id="IPR050090">
    <property type="entry name" value="Tyrosine_recombinase_XerCD"/>
</dbReference>
<comment type="function">
    <text evidence="11">Site-specific tyrosine recombinase, which acts by catalyzing the cutting and rejoining of the recombining DNA molecules. The XerC-XerD complex is essential to convert dimers of the bacterial chromosome into monomers to permit their segregation at cell division. It also contributes to the segregational stability of plasmids.</text>
</comment>
<protein>
    <recommendedName>
        <fullName evidence="3 11">Tyrosine recombinase XerD</fullName>
    </recommendedName>
</protein>
<feature type="active site" description="O-(3'-phospho-DNA)-tyrosine intermediate" evidence="11">
    <location>
        <position position="287"/>
    </location>
</feature>
<keyword evidence="10 11" id="KW-0131">Cell cycle</keyword>
<dbReference type="CDD" id="cd00798">
    <property type="entry name" value="INT_XerDC_C"/>
    <property type="match status" value="1"/>
</dbReference>
<keyword evidence="8 11" id="KW-0238">DNA-binding</keyword>
<keyword evidence="6 11" id="KW-0159">Chromosome partition</keyword>
<keyword evidence="9 11" id="KW-0233">DNA recombination</keyword>
<dbReference type="EMBL" id="JAYDYW010000005">
    <property type="protein sequence ID" value="MEE1673416.1"/>
    <property type="molecule type" value="Genomic_DNA"/>
</dbReference>
<dbReference type="Pfam" id="PF02899">
    <property type="entry name" value="Phage_int_SAM_1"/>
    <property type="match status" value="1"/>
</dbReference>
<evidence type="ECO:0000256" key="4">
    <source>
        <dbReference type="ARBA" id="ARBA00022490"/>
    </source>
</evidence>
<reference evidence="14 15" key="2">
    <citation type="submission" date="2023-12" db="EMBL/GenBank/DDBJ databases">
        <authorList>
            <consortium name="Cladostephus spongiosus"/>
            <person name="Lorente B."/>
            <person name="Cabral C."/>
            <person name="Frias J."/>
            <person name="Faria J."/>
            <person name="Toubarro D."/>
        </authorList>
    </citation>
    <scope>NUCLEOTIDE SEQUENCE [LARGE SCALE GENOMIC DNA]</scope>
    <source>
        <strain evidence="14 15">ZMCS4</strain>
    </source>
</reference>
<dbReference type="InterPro" id="IPR044068">
    <property type="entry name" value="CB"/>
</dbReference>
<dbReference type="InterPro" id="IPR023009">
    <property type="entry name" value="Tyrosine_recombinase_XerC/XerD"/>
</dbReference>
<dbReference type="NCBIfam" id="NF001399">
    <property type="entry name" value="PRK00283.1"/>
    <property type="match status" value="1"/>
</dbReference>
<dbReference type="InterPro" id="IPR010998">
    <property type="entry name" value="Integrase_recombinase_N"/>
</dbReference>
<comment type="subunit">
    <text evidence="11">Forms a cyclic heterotetrameric complex composed of two molecules of XerC and two molecules of XerD.</text>
</comment>
<dbReference type="PROSITE" id="PS51900">
    <property type="entry name" value="CB"/>
    <property type="match status" value="1"/>
</dbReference>
<dbReference type="NCBIfam" id="NF040815">
    <property type="entry name" value="recomb_XerA_Arch"/>
    <property type="match status" value="1"/>
</dbReference>
<evidence type="ECO:0000256" key="10">
    <source>
        <dbReference type="ARBA" id="ARBA00023306"/>
    </source>
</evidence>
<keyword evidence="15" id="KW-1185">Reference proteome</keyword>
<dbReference type="HAMAP" id="MF_01808">
    <property type="entry name" value="Recomb_XerC_XerD"/>
    <property type="match status" value="1"/>
</dbReference>
<feature type="active site" evidence="11">
    <location>
        <position position="252"/>
    </location>
</feature>
<reference evidence="15" key="1">
    <citation type="submission" date="2023-07" db="EMBL/GenBank/DDBJ databases">
        <title>Draft genome sequence of Agarivorans aestuarii strain ZMCS4, a CAZymes producing bacteria isolated from the marine brown algae Clodostephus spongiosus.</title>
        <authorList>
            <person name="Lorente B."/>
            <person name="Cabral C."/>
            <person name="Frias J."/>
            <person name="Faria J."/>
            <person name="Toubarro D."/>
        </authorList>
    </citation>
    <scope>NUCLEOTIDE SEQUENCE [LARGE SCALE GENOMIC DNA]</scope>
    <source>
        <strain evidence="15">ZMCS4</strain>
    </source>
</reference>
<gene>
    <name evidence="11 14" type="primary">xerD</name>
    <name evidence="14" type="ORF">SNR37_002839</name>
</gene>
<dbReference type="PANTHER" id="PTHR30349:SF90">
    <property type="entry name" value="TYROSINE RECOMBINASE XERD"/>
    <property type="match status" value="1"/>
</dbReference>
<feature type="active site" evidence="11">
    <location>
        <position position="278"/>
    </location>
</feature>
<evidence type="ECO:0000259" key="12">
    <source>
        <dbReference type="PROSITE" id="PS51898"/>
    </source>
</evidence>
<evidence type="ECO:0000256" key="2">
    <source>
        <dbReference type="ARBA" id="ARBA00010450"/>
    </source>
</evidence>
<dbReference type="NCBIfam" id="TIGR02225">
    <property type="entry name" value="recomb_XerD"/>
    <property type="match status" value="1"/>
</dbReference>
<accession>A0ABU7G200</accession>
<evidence type="ECO:0000256" key="5">
    <source>
        <dbReference type="ARBA" id="ARBA00022618"/>
    </source>
</evidence>
<sequence length="306" mass="35030">MPSKQAKPKASEIDNPHINRFIEQLWFEHSLAENTLNSYRNDLNQLASFLQQRKVAIEQAEALDLQGFIAYRFEQGQKPASAARQLSSLKRFYRFLIQEKSREDDPCALLVQPKLEKKLPGTLSEAEVEALLNEPQLEDPIQHRDLAMLEVLYATGLRVTELVSLQIEQVSLRQGLVRVVGKGGKERLVPLGEQAVDVLERYLKQARPMLLKQESDVLFPSSRGSQMTRQTFWHRIKRYASLAGINNHLSPHTLRHAFATHLLNHGADLRVVQMLLGHSDLSTTQIYTHVANERLRSVYQQHHPRA</sequence>
<comment type="subcellular location">
    <subcellularLocation>
        <location evidence="1 11">Cytoplasm</location>
    </subcellularLocation>
</comment>
<evidence type="ECO:0000256" key="11">
    <source>
        <dbReference type="HAMAP-Rule" id="MF_01807"/>
    </source>
</evidence>
<organism evidence="14 15">
    <name type="scientific">Agarivorans aestuarii</name>
    <dbReference type="NCBI Taxonomy" id="1563703"/>
    <lineage>
        <taxon>Bacteria</taxon>
        <taxon>Pseudomonadati</taxon>
        <taxon>Pseudomonadota</taxon>
        <taxon>Gammaproteobacteria</taxon>
        <taxon>Alteromonadales</taxon>
        <taxon>Alteromonadaceae</taxon>
        <taxon>Agarivorans</taxon>
    </lineage>
</organism>
<feature type="active site" evidence="11">
    <location>
        <position position="255"/>
    </location>
</feature>
<evidence type="ECO:0000259" key="13">
    <source>
        <dbReference type="PROSITE" id="PS51900"/>
    </source>
</evidence>
<dbReference type="PROSITE" id="PS51898">
    <property type="entry name" value="TYR_RECOMBINASE"/>
    <property type="match status" value="1"/>
</dbReference>
<name>A0ABU7G200_9ALTE</name>
<feature type="active site" evidence="11">
    <location>
        <position position="158"/>
    </location>
</feature>
<evidence type="ECO:0000313" key="15">
    <source>
        <dbReference type="Proteomes" id="UP001310248"/>
    </source>
</evidence>
<dbReference type="Pfam" id="PF00589">
    <property type="entry name" value="Phage_integrase"/>
    <property type="match status" value="1"/>
</dbReference>
<evidence type="ECO:0000256" key="6">
    <source>
        <dbReference type="ARBA" id="ARBA00022829"/>
    </source>
</evidence>
<comment type="similarity">
    <text evidence="2 11">Belongs to the 'phage' integrase family. XerD subfamily.</text>
</comment>
<dbReference type="SUPFAM" id="SSF56349">
    <property type="entry name" value="DNA breaking-rejoining enzymes"/>
    <property type="match status" value="1"/>
</dbReference>
<evidence type="ECO:0000256" key="1">
    <source>
        <dbReference type="ARBA" id="ARBA00004496"/>
    </source>
</evidence>
<keyword evidence="4 11" id="KW-0963">Cytoplasm</keyword>
<keyword evidence="5 11" id="KW-0132">Cell division</keyword>
<feature type="domain" description="Tyr recombinase" evidence="12">
    <location>
        <begin position="118"/>
        <end position="300"/>
    </location>
</feature>
<dbReference type="Gene3D" id="1.10.443.10">
    <property type="entry name" value="Intergrase catalytic core"/>
    <property type="match status" value="1"/>
</dbReference>
<dbReference type="PANTHER" id="PTHR30349">
    <property type="entry name" value="PHAGE INTEGRASE-RELATED"/>
    <property type="match status" value="1"/>
</dbReference>
<evidence type="ECO:0000256" key="7">
    <source>
        <dbReference type="ARBA" id="ARBA00022908"/>
    </source>
</evidence>
<evidence type="ECO:0000256" key="3">
    <source>
        <dbReference type="ARBA" id="ARBA00015810"/>
    </source>
</evidence>
<evidence type="ECO:0000256" key="9">
    <source>
        <dbReference type="ARBA" id="ARBA00023172"/>
    </source>
</evidence>
<dbReference type="InterPro" id="IPR004107">
    <property type="entry name" value="Integrase_SAM-like_N"/>
</dbReference>
<evidence type="ECO:0000256" key="8">
    <source>
        <dbReference type="ARBA" id="ARBA00023125"/>
    </source>
</evidence>
<dbReference type="InterPro" id="IPR011010">
    <property type="entry name" value="DNA_brk_join_enz"/>
</dbReference>